<name>A0ABR0SA10_9HYPO</name>
<organism evidence="2 3">
    <name type="scientific">Cladobotryum mycophilum</name>
    <dbReference type="NCBI Taxonomy" id="491253"/>
    <lineage>
        <taxon>Eukaryota</taxon>
        <taxon>Fungi</taxon>
        <taxon>Dikarya</taxon>
        <taxon>Ascomycota</taxon>
        <taxon>Pezizomycotina</taxon>
        <taxon>Sordariomycetes</taxon>
        <taxon>Hypocreomycetidae</taxon>
        <taxon>Hypocreales</taxon>
        <taxon>Hypocreaceae</taxon>
        <taxon>Cladobotryum</taxon>
    </lineage>
</organism>
<dbReference type="Proteomes" id="UP001338125">
    <property type="component" value="Unassembled WGS sequence"/>
</dbReference>
<comment type="caution">
    <text evidence="2">The sequence shown here is derived from an EMBL/GenBank/DDBJ whole genome shotgun (WGS) entry which is preliminary data.</text>
</comment>
<proteinExistence type="predicted"/>
<feature type="region of interest" description="Disordered" evidence="1">
    <location>
        <begin position="276"/>
        <end position="295"/>
    </location>
</feature>
<keyword evidence="3" id="KW-1185">Reference proteome</keyword>
<accession>A0ABR0SA10</accession>
<sequence>MATPKSKDPLDALQSLVNDVLVQTGKALRASRKDAHGNLAQAPGTIQSKLPETIRLFHCALDELEHDIIRAKSVLLRDLNNVQEQKRLFAKPEPQPVEPQSKHPMTIDLDSPPAPVLKDEPMMADELPKPMAPFPNMSIDLPITNQVDITMKEQSAQPQPTLSMTLDGSNANGNAGVSAGPIAHMTDPDIKLEMSNNASGIPDATGMNFTNMEFSLAPPPNIEPQALPTTTNDSAFDLTTFAPADGDNDLLDINSMMPTNPTDQSGTQSALVALAAQGGASNSSTQEKVEDKKGEAADSKLNGLYGNEFGAADGMDFDFSVGGNSFDDLMDDRDVEMDAGGDFEFFGLDKTDET</sequence>
<protein>
    <submittedName>
        <fullName evidence="2">Uncharacterized protein</fullName>
    </submittedName>
</protein>
<evidence type="ECO:0000313" key="3">
    <source>
        <dbReference type="Proteomes" id="UP001338125"/>
    </source>
</evidence>
<reference evidence="2 3" key="1">
    <citation type="submission" date="2024-01" db="EMBL/GenBank/DDBJ databases">
        <title>Complete genome of Cladobotryum mycophilum ATHUM6906.</title>
        <authorList>
            <person name="Christinaki A.C."/>
            <person name="Myridakis A.I."/>
            <person name="Kouvelis V.N."/>
        </authorList>
    </citation>
    <scope>NUCLEOTIDE SEQUENCE [LARGE SCALE GENOMIC DNA]</scope>
    <source>
        <strain evidence="2 3">ATHUM6906</strain>
    </source>
</reference>
<evidence type="ECO:0000256" key="1">
    <source>
        <dbReference type="SAM" id="MobiDB-lite"/>
    </source>
</evidence>
<gene>
    <name evidence="2" type="ORF">PT974_10313</name>
</gene>
<dbReference type="EMBL" id="JAVFKD010000015">
    <property type="protein sequence ID" value="KAK5988819.1"/>
    <property type="molecule type" value="Genomic_DNA"/>
</dbReference>
<evidence type="ECO:0000313" key="2">
    <source>
        <dbReference type="EMBL" id="KAK5988819.1"/>
    </source>
</evidence>